<reference evidence="7" key="1">
    <citation type="submission" date="2025-05" db="UniProtKB">
        <authorList>
            <consortium name="RefSeq"/>
        </authorList>
    </citation>
    <scope>NUCLEOTIDE SEQUENCE [LARGE SCALE GENOMIC DNA]</scope>
</reference>
<dbReference type="Gene3D" id="3.30.70.270">
    <property type="match status" value="1"/>
</dbReference>
<dbReference type="PROSITE" id="PS00141">
    <property type="entry name" value="ASP_PROTEASE"/>
    <property type="match status" value="1"/>
</dbReference>
<dbReference type="InterPro" id="IPR043502">
    <property type="entry name" value="DNA/RNA_pol_sf"/>
</dbReference>
<evidence type="ECO:0000313" key="7">
    <source>
        <dbReference type="Proteomes" id="UP001652625"/>
    </source>
</evidence>
<keyword evidence="2" id="KW-0548">Nucleotidyltransferase</keyword>
<proteinExistence type="predicted"/>
<name>A0ABM4BA96_HYDVU</name>
<accession>A0ABM4BA96</accession>
<keyword evidence="7" id="KW-1185">Reference proteome</keyword>
<dbReference type="CDD" id="cd00303">
    <property type="entry name" value="retropepsin_like"/>
    <property type="match status" value="1"/>
</dbReference>
<keyword evidence="4" id="KW-0255">Endonuclease</keyword>
<dbReference type="SUPFAM" id="SSF56672">
    <property type="entry name" value="DNA/RNA polymerases"/>
    <property type="match status" value="1"/>
</dbReference>
<dbReference type="InterPro" id="IPR050951">
    <property type="entry name" value="Retrovirus_Pol_polyprotein"/>
</dbReference>
<dbReference type="Proteomes" id="UP001652625">
    <property type="component" value="Chromosome 02"/>
</dbReference>
<dbReference type="InterPro" id="IPR021109">
    <property type="entry name" value="Peptidase_aspartic_dom_sf"/>
</dbReference>
<dbReference type="Gene3D" id="2.40.70.10">
    <property type="entry name" value="Acid Proteases"/>
    <property type="match status" value="1"/>
</dbReference>
<dbReference type="PANTHER" id="PTHR37984:SF5">
    <property type="entry name" value="PROTEIN NYNRIN-LIKE"/>
    <property type="match status" value="1"/>
</dbReference>
<dbReference type="Pfam" id="PF13975">
    <property type="entry name" value="gag-asp_proteas"/>
    <property type="match status" value="1"/>
</dbReference>
<evidence type="ECO:0000256" key="3">
    <source>
        <dbReference type="ARBA" id="ARBA00022722"/>
    </source>
</evidence>
<feature type="domain" description="Peptidase A2" evidence="6">
    <location>
        <begin position="178"/>
        <end position="256"/>
    </location>
</feature>
<evidence type="ECO:0000259" key="6">
    <source>
        <dbReference type="PROSITE" id="PS50175"/>
    </source>
</evidence>
<dbReference type="RefSeq" id="XP_065645830.1">
    <property type="nucleotide sequence ID" value="XM_065789758.1"/>
</dbReference>
<dbReference type="CDD" id="cd01647">
    <property type="entry name" value="RT_LTR"/>
    <property type="match status" value="1"/>
</dbReference>
<evidence type="ECO:0000256" key="4">
    <source>
        <dbReference type="ARBA" id="ARBA00022759"/>
    </source>
</evidence>
<organism evidence="7 8">
    <name type="scientific">Hydra vulgaris</name>
    <name type="common">Hydra</name>
    <name type="synonym">Hydra attenuata</name>
    <dbReference type="NCBI Taxonomy" id="6087"/>
    <lineage>
        <taxon>Eukaryota</taxon>
        <taxon>Metazoa</taxon>
        <taxon>Cnidaria</taxon>
        <taxon>Hydrozoa</taxon>
        <taxon>Hydroidolina</taxon>
        <taxon>Anthoathecata</taxon>
        <taxon>Aplanulata</taxon>
        <taxon>Hydridae</taxon>
        <taxon>Hydra</taxon>
    </lineage>
</organism>
<evidence type="ECO:0000256" key="5">
    <source>
        <dbReference type="ARBA" id="ARBA00022801"/>
    </source>
</evidence>
<dbReference type="SUPFAM" id="SSF50630">
    <property type="entry name" value="Acid proteases"/>
    <property type="match status" value="1"/>
</dbReference>
<dbReference type="PROSITE" id="PS50175">
    <property type="entry name" value="ASP_PROT_RETROV"/>
    <property type="match status" value="1"/>
</dbReference>
<sequence>MLHQDDAIKILDNKYQKRSTAIMMRNKLRSFKQKEGESIESFMSNLKQFSRKCPTEPQTAYQHSNLLICGAFIAGIRSPFIHQRLLEATNDNLESLYKTALTMELATEDALNLTTTVTATTTLPTFAASHNLTKSPCFWCAVVKEYNEKDDNTIISTVIAAIDSPYRLVNVTINENLTYALLDTGSDKTFITSKLFRQWKFSYDTQSTSKVLLADNSTLKVKGIFHGSLLLAREKLKLQFLVVDDLVAPVIIGMDVLTCHSSITINFKGNKEPLKFCLATKMSRSPWRAQCFVVSTGNKNRLVIDYSNTINLHTPLDSYPTPRIDDLILKIAVHKIFSTIDLKSAYHQVRIRPEDYKLTAFEANGKLYEFKRLPFKCTNAVPIFQRVMDEFIQDNKLENTYAYLDDIIIGGKDAQKHDKNLSRFLHAKIAIISTR</sequence>
<dbReference type="GeneID" id="136076285"/>
<evidence type="ECO:0000313" key="8">
    <source>
        <dbReference type="RefSeq" id="XP_065645830.1"/>
    </source>
</evidence>
<dbReference type="PANTHER" id="PTHR37984">
    <property type="entry name" value="PROTEIN CBG26694"/>
    <property type="match status" value="1"/>
</dbReference>
<keyword evidence="5" id="KW-0378">Hydrolase</keyword>
<evidence type="ECO:0000256" key="1">
    <source>
        <dbReference type="ARBA" id="ARBA00022679"/>
    </source>
</evidence>
<dbReference type="InterPro" id="IPR043128">
    <property type="entry name" value="Rev_trsase/Diguanyl_cyclase"/>
</dbReference>
<gene>
    <name evidence="8" type="primary">LOC136076285</name>
</gene>
<dbReference type="InterPro" id="IPR001969">
    <property type="entry name" value="Aspartic_peptidase_AS"/>
</dbReference>
<dbReference type="Pfam" id="PF00078">
    <property type="entry name" value="RVT_1"/>
    <property type="match status" value="1"/>
</dbReference>
<dbReference type="InterPro" id="IPR001995">
    <property type="entry name" value="Peptidase_A2_cat"/>
</dbReference>
<keyword evidence="3" id="KW-0540">Nuclease</keyword>
<keyword evidence="1" id="KW-0808">Transferase</keyword>
<dbReference type="Gene3D" id="3.10.10.10">
    <property type="entry name" value="HIV Type 1 Reverse Transcriptase, subunit A, domain 1"/>
    <property type="match status" value="1"/>
</dbReference>
<dbReference type="InterPro" id="IPR000477">
    <property type="entry name" value="RT_dom"/>
</dbReference>
<evidence type="ECO:0000256" key="2">
    <source>
        <dbReference type="ARBA" id="ARBA00022695"/>
    </source>
</evidence>
<reference evidence="8" key="2">
    <citation type="submission" date="2025-08" db="UniProtKB">
        <authorList>
            <consortium name="RefSeq"/>
        </authorList>
    </citation>
    <scope>IDENTIFICATION</scope>
</reference>
<protein>
    <submittedName>
        <fullName evidence="8">Uncharacterized protein LOC136076285</fullName>
    </submittedName>
</protein>